<evidence type="ECO:0000313" key="2">
    <source>
        <dbReference type="Proteomes" id="UP000298663"/>
    </source>
</evidence>
<reference evidence="1 2" key="2">
    <citation type="journal article" date="2019" name="G3 (Bethesda)">
        <title>Hybrid Assembly of the Genome of the Entomopathogenic Nematode Steinernema carpocapsae Identifies the X-Chromosome.</title>
        <authorList>
            <person name="Serra L."/>
            <person name="Macchietto M."/>
            <person name="Macias-Munoz A."/>
            <person name="McGill C.J."/>
            <person name="Rodriguez I.M."/>
            <person name="Rodriguez B."/>
            <person name="Murad R."/>
            <person name="Mortazavi A."/>
        </authorList>
    </citation>
    <scope>NUCLEOTIDE SEQUENCE [LARGE SCALE GENOMIC DNA]</scope>
    <source>
        <strain evidence="1 2">ALL</strain>
    </source>
</reference>
<dbReference type="Proteomes" id="UP000298663">
    <property type="component" value="Unassembled WGS sequence"/>
</dbReference>
<sequence>MRKDGCNQIFFHGYTRFFPIVEEPWNQGEECAKIAEVVFEALNASNCTFKRMVMGYYGALSEEFVAQQIERNIEKLELIGPWPNGAIHLITMYLNRCDNASITLTSHKVSVTQNLFDLLFAKFLECKLYLKYMQGSLDFDPDYLHSLRPDLQVKLAKDEGKNMLTWKSLIDCRDFFQVKFLGDEVEIFTHNMGLCICGKDHSMG</sequence>
<protein>
    <submittedName>
        <fullName evidence="1">Uncharacterized protein</fullName>
    </submittedName>
</protein>
<dbReference type="AlphaFoldDB" id="A0A4U5LRJ4"/>
<keyword evidence="2" id="KW-1185">Reference proteome</keyword>
<evidence type="ECO:0000313" key="1">
    <source>
        <dbReference type="EMBL" id="TKR58611.1"/>
    </source>
</evidence>
<accession>A0A4U5LRJ4</accession>
<gene>
    <name evidence="1" type="ORF">L596_030035</name>
</gene>
<reference evidence="1 2" key="1">
    <citation type="journal article" date="2015" name="Genome Biol.">
        <title>Comparative genomics of Steinernema reveals deeply conserved gene regulatory networks.</title>
        <authorList>
            <person name="Dillman A.R."/>
            <person name="Macchietto M."/>
            <person name="Porter C.F."/>
            <person name="Rogers A."/>
            <person name="Williams B."/>
            <person name="Antoshechkin I."/>
            <person name="Lee M.M."/>
            <person name="Goodwin Z."/>
            <person name="Lu X."/>
            <person name="Lewis E.E."/>
            <person name="Goodrich-Blair H."/>
            <person name="Stock S.P."/>
            <person name="Adams B.J."/>
            <person name="Sternberg P.W."/>
            <person name="Mortazavi A."/>
        </authorList>
    </citation>
    <scope>NUCLEOTIDE SEQUENCE [LARGE SCALE GENOMIC DNA]</scope>
    <source>
        <strain evidence="1 2">ALL</strain>
    </source>
</reference>
<proteinExistence type="predicted"/>
<dbReference type="EMBL" id="AZBU02000013">
    <property type="protein sequence ID" value="TKR58611.1"/>
    <property type="molecule type" value="Genomic_DNA"/>
</dbReference>
<comment type="caution">
    <text evidence="1">The sequence shown here is derived from an EMBL/GenBank/DDBJ whole genome shotgun (WGS) entry which is preliminary data.</text>
</comment>
<name>A0A4U5LRJ4_STECR</name>
<organism evidence="1 2">
    <name type="scientific">Steinernema carpocapsae</name>
    <name type="common">Entomopathogenic nematode</name>
    <dbReference type="NCBI Taxonomy" id="34508"/>
    <lineage>
        <taxon>Eukaryota</taxon>
        <taxon>Metazoa</taxon>
        <taxon>Ecdysozoa</taxon>
        <taxon>Nematoda</taxon>
        <taxon>Chromadorea</taxon>
        <taxon>Rhabditida</taxon>
        <taxon>Tylenchina</taxon>
        <taxon>Panagrolaimomorpha</taxon>
        <taxon>Strongyloidoidea</taxon>
        <taxon>Steinernematidae</taxon>
        <taxon>Steinernema</taxon>
    </lineage>
</organism>